<dbReference type="PANTHER" id="PTHR48055:SF55">
    <property type="entry name" value="PROTEIN KINASE DOMAIN-CONTAINING PROTEIN"/>
    <property type="match status" value="1"/>
</dbReference>
<reference evidence="2 3" key="1">
    <citation type="submission" date="2024-08" db="EMBL/GenBank/DDBJ databases">
        <title>Insights into the chromosomal genome structure of Flemingia macrophylla.</title>
        <authorList>
            <person name="Ding Y."/>
            <person name="Zhao Y."/>
            <person name="Bi W."/>
            <person name="Wu M."/>
            <person name="Zhao G."/>
            <person name="Gong Y."/>
            <person name="Li W."/>
            <person name="Zhang P."/>
        </authorList>
    </citation>
    <scope>NUCLEOTIDE SEQUENCE [LARGE SCALE GENOMIC DNA]</scope>
    <source>
        <strain evidence="2">DYQJB</strain>
        <tissue evidence="2">Leaf</tissue>
    </source>
</reference>
<dbReference type="Gene3D" id="1.10.510.10">
    <property type="entry name" value="Transferase(Phosphotransferase) domain 1"/>
    <property type="match status" value="1"/>
</dbReference>
<proteinExistence type="predicted"/>
<dbReference type="InterPro" id="IPR051564">
    <property type="entry name" value="LRR_receptor-like_kinase"/>
</dbReference>
<dbReference type="SUPFAM" id="SSF56112">
    <property type="entry name" value="Protein kinase-like (PK-like)"/>
    <property type="match status" value="1"/>
</dbReference>
<dbReference type="PROSITE" id="PS50011">
    <property type="entry name" value="PROTEIN_KINASE_DOM"/>
    <property type="match status" value="1"/>
</dbReference>
<gene>
    <name evidence="2" type="ORF">Fmac_012992</name>
</gene>
<organism evidence="2 3">
    <name type="scientific">Flemingia macrophylla</name>
    <dbReference type="NCBI Taxonomy" id="520843"/>
    <lineage>
        <taxon>Eukaryota</taxon>
        <taxon>Viridiplantae</taxon>
        <taxon>Streptophyta</taxon>
        <taxon>Embryophyta</taxon>
        <taxon>Tracheophyta</taxon>
        <taxon>Spermatophyta</taxon>
        <taxon>Magnoliopsida</taxon>
        <taxon>eudicotyledons</taxon>
        <taxon>Gunneridae</taxon>
        <taxon>Pentapetalae</taxon>
        <taxon>rosids</taxon>
        <taxon>fabids</taxon>
        <taxon>Fabales</taxon>
        <taxon>Fabaceae</taxon>
        <taxon>Papilionoideae</taxon>
        <taxon>50 kb inversion clade</taxon>
        <taxon>NPAAA clade</taxon>
        <taxon>indigoferoid/millettioid clade</taxon>
        <taxon>Phaseoleae</taxon>
        <taxon>Flemingia</taxon>
    </lineage>
</organism>
<name>A0ABD1MRV4_9FABA</name>
<accession>A0ABD1MRV4</accession>
<keyword evidence="3" id="KW-1185">Reference proteome</keyword>
<dbReference type="AlphaFoldDB" id="A0ABD1MRV4"/>
<evidence type="ECO:0000313" key="2">
    <source>
        <dbReference type="EMBL" id="KAL2338546.1"/>
    </source>
</evidence>
<feature type="domain" description="Protein kinase" evidence="1">
    <location>
        <begin position="1"/>
        <end position="115"/>
    </location>
</feature>
<dbReference type="InterPro" id="IPR011009">
    <property type="entry name" value="Kinase-like_dom_sf"/>
</dbReference>
<dbReference type="InterPro" id="IPR000719">
    <property type="entry name" value="Prot_kinase_dom"/>
</dbReference>
<dbReference type="PANTHER" id="PTHR48055">
    <property type="entry name" value="LEUCINE-RICH REPEAT RECEPTOR PROTEIN KINASE EMS1"/>
    <property type="match status" value="1"/>
</dbReference>
<evidence type="ECO:0000259" key="1">
    <source>
        <dbReference type="PROSITE" id="PS50011"/>
    </source>
</evidence>
<sequence length="163" mass="18528">MGKNASTEGDVYSFGVLVLEMVSGRRPTDVLSHEGSSLCEWIKRQYTQQHQLHNLVEQALQRFSPCGLPNHRNKILKDVILELIELGLLCTQHNPSTRPTMLDVAQEMGRLKDYLTKSTLPPHSSQVVDLDRDSKQDYIKMPSLCRLHATALTYGAREYEYVS</sequence>
<protein>
    <recommendedName>
        <fullName evidence="1">Protein kinase domain-containing protein</fullName>
    </recommendedName>
</protein>
<dbReference type="Proteomes" id="UP001603857">
    <property type="component" value="Unassembled WGS sequence"/>
</dbReference>
<dbReference type="EMBL" id="JBGMDY010000004">
    <property type="protein sequence ID" value="KAL2338546.1"/>
    <property type="molecule type" value="Genomic_DNA"/>
</dbReference>
<comment type="caution">
    <text evidence="2">The sequence shown here is derived from an EMBL/GenBank/DDBJ whole genome shotgun (WGS) entry which is preliminary data.</text>
</comment>
<evidence type="ECO:0000313" key="3">
    <source>
        <dbReference type="Proteomes" id="UP001603857"/>
    </source>
</evidence>